<feature type="domain" description="N-acetyltransferase" evidence="4">
    <location>
        <begin position="20"/>
        <end position="168"/>
    </location>
</feature>
<reference key="2">
    <citation type="submission" date="2011-04" db="EMBL/GenBank/DDBJ databases">
        <title>Complete sequence of chromosome of Haliscomenobacter hydrossis DSM 1100.</title>
        <authorList>
            <consortium name="US DOE Joint Genome Institute (JGI-PGF)"/>
            <person name="Lucas S."/>
            <person name="Han J."/>
            <person name="Lapidus A."/>
            <person name="Bruce D."/>
            <person name="Goodwin L."/>
            <person name="Pitluck S."/>
            <person name="Peters L."/>
            <person name="Kyrpides N."/>
            <person name="Mavromatis K."/>
            <person name="Ivanova N."/>
            <person name="Ovchinnikova G."/>
            <person name="Pagani I."/>
            <person name="Daligault H."/>
            <person name="Detter J.C."/>
            <person name="Han C."/>
            <person name="Land M."/>
            <person name="Hauser L."/>
            <person name="Markowitz V."/>
            <person name="Cheng J.-F."/>
            <person name="Hugenholtz P."/>
            <person name="Woyke T."/>
            <person name="Wu D."/>
            <person name="Verbarg S."/>
            <person name="Frueling A."/>
            <person name="Brambilla E."/>
            <person name="Klenk H.-P."/>
            <person name="Eisen J.A."/>
        </authorList>
    </citation>
    <scope>NUCLEOTIDE SEQUENCE</scope>
    <source>
        <strain>DSM 1100</strain>
    </source>
</reference>
<dbReference type="eggNOG" id="COG0456">
    <property type="taxonomic scope" value="Bacteria"/>
</dbReference>
<proteinExistence type="inferred from homology"/>
<protein>
    <submittedName>
        <fullName evidence="5">GCN5-related N-acetyltransferase</fullName>
    </submittedName>
</protein>
<dbReference type="KEGG" id="hhy:Halhy_1262"/>
<gene>
    <name evidence="5" type="ordered locus">Halhy_1262</name>
</gene>
<evidence type="ECO:0000313" key="5">
    <source>
        <dbReference type="EMBL" id="AEE49157.1"/>
    </source>
</evidence>
<evidence type="ECO:0000256" key="2">
    <source>
        <dbReference type="ARBA" id="ARBA00022679"/>
    </source>
</evidence>
<dbReference type="InterPro" id="IPR016181">
    <property type="entry name" value="Acyl_CoA_acyltransferase"/>
</dbReference>
<evidence type="ECO:0000313" key="6">
    <source>
        <dbReference type="Proteomes" id="UP000008461"/>
    </source>
</evidence>
<dbReference type="InterPro" id="IPR051016">
    <property type="entry name" value="Diverse_Substrate_AcTransf"/>
</dbReference>
<dbReference type="GO" id="GO:0008080">
    <property type="term" value="F:N-acetyltransferase activity"/>
    <property type="evidence" value="ECO:0007669"/>
    <property type="project" value="UniProtKB-ARBA"/>
</dbReference>
<dbReference type="HOGENOM" id="CLU_013985_41_1_10"/>
<comment type="similarity">
    <text evidence="1">Belongs to the acetyltransferase family.</text>
</comment>
<dbReference type="PANTHER" id="PTHR10545">
    <property type="entry name" value="DIAMINE N-ACETYLTRANSFERASE"/>
    <property type="match status" value="1"/>
</dbReference>
<keyword evidence="2" id="KW-0808">Transferase</keyword>
<dbReference type="AlphaFoldDB" id="F4KU21"/>
<dbReference type="FunFam" id="3.40.630.30:FF:000064">
    <property type="entry name" value="GNAT family acetyltransferase"/>
    <property type="match status" value="1"/>
</dbReference>
<keyword evidence="6" id="KW-1185">Reference proteome</keyword>
<dbReference type="InterPro" id="IPR000182">
    <property type="entry name" value="GNAT_dom"/>
</dbReference>
<dbReference type="EMBL" id="CP002691">
    <property type="protein sequence ID" value="AEE49157.1"/>
    <property type="molecule type" value="Genomic_DNA"/>
</dbReference>
<reference evidence="5 6" key="1">
    <citation type="journal article" date="2011" name="Stand. Genomic Sci.">
        <title>Complete genome sequence of Haliscomenobacter hydrossis type strain (O).</title>
        <authorList>
            <consortium name="US DOE Joint Genome Institute (JGI-PGF)"/>
            <person name="Daligault H."/>
            <person name="Lapidus A."/>
            <person name="Zeytun A."/>
            <person name="Nolan M."/>
            <person name="Lucas S."/>
            <person name="Del Rio T.G."/>
            <person name="Tice H."/>
            <person name="Cheng J.F."/>
            <person name="Tapia R."/>
            <person name="Han C."/>
            <person name="Goodwin L."/>
            <person name="Pitluck S."/>
            <person name="Liolios K."/>
            <person name="Pagani I."/>
            <person name="Ivanova N."/>
            <person name="Huntemann M."/>
            <person name="Mavromatis K."/>
            <person name="Mikhailova N."/>
            <person name="Pati A."/>
            <person name="Chen A."/>
            <person name="Palaniappan K."/>
            <person name="Land M."/>
            <person name="Hauser L."/>
            <person name="Brambilla E.M."/>
            <person name="Rohde M."/>
            <person name="Verbarg S."/>
            <person name="Goker M."/>
            <person name="Bristow J."/>
            <person name="Eisen J.A."/>
            <person name="Markowitz V."/>
            <person name="Hugenholtz P."/>
            <person name="Kyrpides N.C."/>
            <person name="Klenk H.P."/>
            <person name="Woyke T."/>
        </authorList>
    </citation>
    <scope>NUCLEOTIDE SEQUENCE [LARGE SCALE GENOMIC DNA]</scope>
    <source>
        <strain evidence="6">ATCC 27775 / DSM 1100 / LMG 10767 / O</strain>
    </source>
</reference>
<evidence type="ECO:0000256" key="3">
    <source>
        <dbReference type="ARBA" id="ARBA00023315"/>
    </source>
</evidence>
<dbReference type="Proteomes" id="UP000008461">
    <property type="component" value="Chromosome"/>
</dbReference>
<dbReference type="PANTHER" id="PTHR10545:SF29">
    <property type="entry name" value="GH14572P-RELATED"/>
    <property type="match status" value="1"/>
</dbReference>
<sequence>MFASCMSTILIIFKQKKMEIIIRRATHADLNAIHDLVRDLAVYEKAENEFIATIEEYERDFSNSVFQAIVAEMDNQVVGMALYYVAYSTWKGKMLFLEDFVVKETHRRYGLGQRLFDAFLDEARLQGCRMVKWQVLDWNEPALRFYRKNEAIIEEGWWNGKIFFAENF</sequence>
<name>F4KU21_HALH1</name>
<dbReference type="Gene3D" id="3.40.630.30">
    <property type="match status" value="1"/>
</dbReference>
<dbReference type="Pfam" id="PF00583">
    <property type="entry name" value="Acetyltransf_1"/>
    <property type="match status" value="1"/>
</dbReference>
<evidence type="ECO:0000256" key="1">
    <source>
        <dbReference type="ARBA" id="ARBA00008694"/>
    </source>
</evidence>
<keyword evidence="3" id="KW-0012">Acyltransferase</keyword>
<accession>F4KU21</accession>
<organism evidence="5 6">
    <name type="scientific">Haliscomenobacter hydrossis (strain ATCC 27775 / DSM 1100 / LMG 10767 / O)</name>
    <dbReference type="NCBI Taxonomy" id="760192"/>
    <lineage>
        <taxon>Bacteria</taxon>
        <taxon>Pseudomonadati</taxon>
        <taxon>Bacteroidota</taxon>
        <taxon>Saprospiria</taxon>
        <taxon>Saprospirales</taxon>
        <taxon>Haliscomenobacteraceae</taxon>
        <taxon>Haliscomenobacter</taxon>
    </lineage>
</organism>
<dbReference type="PROSITE" id="PS51186">
    <property type="entry name" value="GNAT"/>
    <property type="match status" value="1"/>
</dbReference>
<evidence type="ECO:0000259" key="4">
    <source>
        <dbReference type="PROSITE" id="PS51186"/>
    </source>
</evidence>
<dbReference type="CDD" id="cd04301">
    <property type="entry name" value="NAT_SF"/>
    <property type="match status" value="1"/>
</dbReference>
<dbReference type="SUPFAM" id="SSF55729">
    <property type="entry name" value="Acyl-CoA N-acyltransferases (Nat)"/>
    <property type="match status" value="1"/>
</dbReference>